<dbReference type="GO" id="GO:0009403">
    <property type="term" value="P:toxin biosynthetic process"/>
    <property type="evidence" value="ECO:0007669"/>
    <property type="project" value="InterPro"/>
</dbReference>
<dbReference type="Proteomes" id="UP000179243">
    <property type="component" value="Unassembled WGS sequence"/>
</dbReference>
<organism evidence="6 7">
    <name type="scientific">Candidatus Raymondbacteria bacterium RIFOXYD12_FULL_49_13</name>
    <dbReference type="NCBI Taxonomy" id="1817890"/>
    <lineage>
        <taxon>Bacteria</taxon>
        <taxon>Raymondiibacteriota</taxon>
    </lineage>
</organism>
<evidence type="ECO:0000256" key="5">
    <source>
        <dbReference type="SAM" id="Phobius"/>
    </source>
</evidence>
<evidence type="ECO:0000313" key="7">
    <source>
        <dbReference type="Proteomes" id="UP000179243"/>
    </source>
</evidence>
<evidence type="ECO:0000256" key="4">
    <source>
        <dbReference type="ARBA" id="ARBA00023136"/>
    </source>
</evidence>
<proteinExistence type="predicted"/>
<evidence type="ECO:0000256" key="3">
    <source>
        <dbReference type="ARBA" id="ARBA00022989"/>
    </source>
</evidence>
<keyword evidence="4 5" id="KW-0472">Membrane</keyword>
<reference evidence="6 7" key="1">
    <citation type="journal article" date="2016" name="Nat. Commun.">
        <title>Thousands of microbial genomes shed light on interconnected biogeochemical processes in an aquifer system.</title>
        <authorList>
            <person name="Anantharaman K."/>
            <person name="Brown C.T."/>
            <person name="Hug L.A."/>
            <person name="Sharon I."/>
            <person name="Castelle C.J."/>
            <person name="Probst A.J."/>
            <person name="Thomas B.C."/>
            <person name="Singh A."/>
            <person name="Wilkins M.J."/>
            <person name="Karaoz U."/>
            <person name="Brodie E.L."/>
            <person name="Williams K.H."/>
            <person name="Hubbard S.S."/>
            <person name="Banfield J.F."/>
        </authorList>
    </citation>
    <scope>NUCLEOTIDE SEQUENCE [LARGE SCALE GENOMIC DNA]</scope>
</reference>
<dbReference type="Pfam" id="PF02674">
    <property type="entry name" value="Colicin_V"/>
    <property type="match status" value="1"/>
</dbReference>
<feature type="transmembrane region" description="Helical" evidence="5">
    <location>
        <begin position="29"/>
        <end position="50"/>
    </location>
</feature>
<evidence type="ECO:0000313" key="6">
    <source>
        <dbReference type="EMBL" id="OGK04593.1"/>
    </source>
</evidence>
<accession>A0A1F7FD66</accession>
<dbReference type="InterPro" id="IPR003825">
    <property type="entry name" value="Colicin-V_CvpA"/>
</dbReference>
<feature type="transmembrane region" description="Helical" evidence="5">
    <location>
        <begin position="129"/>
        <end position="149"/>
    </location>
</feature>
<feature type="transmembrane region" description="Helical" evidence="5">
    <location>
        <begin position="57"/>
        <end position="90"/>
    </location>
</feature>
<name>A0A1F7FD66_UNCRA</name>
<gene>
    <name evidence="6" type="ORF">A2519_20625</name>
</gene>
<feature type="transmembrane region" description="Helical" evidence="5">
    <location>
        <begin position="96"/>
        <end position="117"/>
    </location>
</feature>
<sequence>MDLIILVVLAVCIFLGVKRGVFQSLFSLLAIIAAFYLASYISVMFSHIIGNNKLISWVVFTGIFIGSAILLMFIGKFIRFIAITVLSGLIDRLGGFAIGALQGIVICGLLLFGVLVLGFEKSGPIKGSAIAPAILVSIKGLVAGTPIGIKNRFDEKLKETLKAGKELIK</sequence>
<dbReference type="InterPro" id="IPR052719">
    <property type="entry name" value="CvpA-like"/>
</dbReference>
<protein>
    <recommendedName>
        <fullName evidence="8">Colicin V production protein</fullName>
    </recommendedName>
</protein>
<dbReference type="PANTHER" id="PTHR36926:SF1">
    <property type="entry name" value="COLICIN V PRODUCTION PROTEIN"/>
    <property type="match status" value="1"/>
</dbReference>
<keyword evidence="3 5" id="KW-1133">Transmembrane helix</keyword>
<evidence type="ECO:0008006" key="8">
    <source>
        <dbReference type="Google" id="ProtNLM"/>
    </source>
</evidence>
<dbReference type="EMBL" id="MFYX01000067">
    <property type="protein sequence ID" value="OGK04593.1"/>
    <property type="molecule type" value="Genomic_DNA"/>
</dbReference>
<dbReference type="AlphaFoldDB" id="A0A1F7FD66"/>
<evidence type="ECO:0000256" key="2">
    <source>
        <dbReference type="ARBA" id="ARBA00022692"/>
    </source>
</evidence>
<comment type="subcellular location">
    <subcellularLocation>
        <location evidence="1">Membrane</location>
        <topology evidence="1">Multi-pass membrane protein</topology>
    </subcellularLocation>
</comment>
<comment type="caution">
    <text evidence="6">The sequence shown here is derived from an EMBL/GenBank/DDBJ whole genome shotgun (WGS) entry which is preliminary data.</text>
</comment>
<evidence type="ECO:0000256" key="1">
    <source>
        <dbReference type="ARBA" id="ARBA00004141"/>
    </source>
</evidence>
<dbReference type="PANTHER" id="PTHR36926">
    <property type="entry name" value="COLICIN V PRODUCTION PROTEIN"/>
    <property type="match status" value="1"/>
</dbReference>
<keyword evidence="2 5" id="KW-0812">Transmembrane</keyword>
<dbReference type="GO" id="GO:0016020">
    <property type="term" value="C:membrane"/>
    <property type="evidence" value="ECO:0007669"/>
    <property type="project" value="UniProtKB-SubCell"/>
</dbReference>